<protein>
    <submittedName>
        <fullName evidence="2">SPRY domain-containing SOCS box protein 3</fullName>
    </submittedName>
</protein>
<organism evidence="2 3">
    <name type="scientific">Strigomonas culicis</name>
    <dbReference type="NCBI Taxonomy" id="28005"/>
    <lineage>
        <taxon>Eukaryota</taxon>
        <taxon>Discoba</taxon>
        <taxon>Euglenozoa</taxon>
        <taxon>Kinetoplastea</taxon>
        <taxon>Metakinetoplastina</taxon>
        <taxon>Trypanosomatida</taxon>
        <taxon>Trypanosomatidae</taxon>
        <taxon>Strigomonadinae</taxon>
        <taxon>Strigomonas</taxon>
    </lineage>
</organism>
<sequence length="343" mass="36420">MELLPDRARPSEAATVVDQRGRGEWAVRCSAGTATARSAVGFSRGRYYFEVRVTDPGSLLAVGLLTEAGRAAVEAGGHLGCDDGSWAFDHTRGGGVHKGSVVADFTSRSAWRAGDVLGIVMDLEEGRLTCLLNGSQIGSLRCLQAVADSAAPVARRSGATYYYPAVTFGPSGCDVNLGSAAFAGMLPAGCLSIDPNYFRVSEMACMLVMCTATSWAEELRRINTGAATVANPQGIFSDPVFTCVLQLVRRYCHGRSGPLPIELICQGAKTATPITRVVSIEERPCVVSSSVTVYAGRWYFEMALLTDEAAFSVGWVRGKPCTIPRAARGWATTTRRGCLRASA</sequence>
<dbReference type="SUPFAM" id="SSF49899">
    <property type="entry name" value="Concanavalin A-like lectins/glucanases"/>
    <property type="match status" value="1"/>
</dbReference>
<dbReference type="InterPro" id="IPR001870">
    <property type="entry name" value="B30.2/SPRY"/>
</dbReference>
<dbReference type="Gene3D" id="2.60.120.920">
    <property type="match status" value="1"/>
</dbReference>
<dbReference type="InterPro" id="IPR043136">
    <property type="entry name" value="B30.2/SPRY_sf"/>
</dbReference>
<dbReference type="PROSITE" id="PS50188">
    <property type="entry name" value="B302_SPRY"/>
    <property type="match status" value="1"/>
</dbReference>
<gene>
    <name evidence="2" type="ORF">STCU_12328</name>
</gene>
<dbReference type="InterPro" id="IPR042469">
    <property type="entry name" value="HECTD3"/>
</dbReference>
<dbReference type="PANTHER" id="PTHR46654">
    <property type="entry name" value="E3 UBIQUITIN-PROTEIN LIGASE HECTD3"/>
    <property type="match status" value="1"/>
</dbReference>
<reference evidence="2 3" key="1">
    <citation type="journal article" date="2013" name="PLoS ONE">
        <title>Predicting the Proteins of Angomonas deanei, Strigomonas culicis and Their Respective Endosymbionts Reveals New Aspects of the Trypanosomatidae Family.</title>
        <authorList>
            <person name="Motta M.C."/>
            <person name="Martins A.C."/>
            <person name="de Souza S.S."/>
            <person name="Catta-Preta C.M."/>
            <person name="Silva R."/>
            <person name="Klein C.C."/>
            <person name="de Almeida L.G."/>
            <person name="de Lima Cunha O."/>
            <person name="Ciapina L.P."/>
            <person name="Brocchi M."/>
            <person name="Colabardini A.C."/>
            <person name="de Araujo Lima B."/>
            <person name="Machado C.R."/>
            <person name="de Almeida Soares C.M."/>
            <person name="Probst C.M."/>
            <person name="de Menezes C.B."/>
            <person name="Thompson C.E."/>
            <person name="Bartholomeu D.C."/>
            <person name="Gradia D.F."/>
            <person name="Pavoni D.P."/>
            <person name="Grisard E.C."/>
            <person name="Fantinatti-Garboggini F."/>
            <person name="Marchini F.K."/>
            <person name="Rodrigues-Luiz G.F."/>
            <person name="Wagner G."/>
            <person name="Goldman G.H."/>
            <person name="Fietto J.L."/>
            <person name="Elias M.C."/>
            <person name="Goldman M.H."/>
            <person name="Sagot M.F."/>
            <person name="Pereira M."/>
            <person name="Stoco P.H."/>
            <person name="de Mendonca-Neto R.P."/>
            <person name="Teixeira S.M."/>
            <person name="Maciel T.E."/>
            <person name="de Oliveira Mendes T.A."/>
            <person name="Urmenyi T.P."/>
            <person name="de Souza W."/>
            <person name="Schenkman S."/>
            <person name="de Vasconcelos A.T."/>
        </authorList>
    </citation>
    <scope>NUCLEOTIDE SEQUENCE [LARGE SCALE GENOMIC DNA]</scope>
</reference>
<dbReference type="Proteomes" id="UP000015354">
    <property type="component" value="Unassembled WGS sequence"/>
</dbReference>
<feature type="domain" description="B30.2/SPRY" evidence="1">
    <location>
        <begin position="1"/>
        <end position="182"/>
    </location>
</feature>
<dbReference type="PANTHER" id="PTHR46654:SF2">
    <property type="entry name" value="UBIQUITIN-PROTEIN LIGASE"/>
    <property type="match status" value="1"/>
</dbReference>
<dbReference type="EMBL" id="ATMH01012541">
    <property type="protein sequence ID" value="EPY15130.1"/>
    <property type="molecule type" value="Genomic_DNA"/>
</dbReference>
<dbReference type="InterPro" id="IPR013320">
    <property type="entry name" value="ConA-like_dom_sf"/>
</dbReference>
<dbReference type="GO" id="GO:0004842">
    <property type="term" value="F:ubiquitin-protein transferase activity"/>
    <property type="evidence" value="ECO:0007669"/>
    <property type="project" value="InterPro"/>
</dbReference>
<dbReference type="GO" id="GO:0005737">
    <property type="term" value="C:cytoplasm"/>
    <property type="evidence" value="ECO:0007669"/>
    <property type="project" value="TreeGrafter"/>
</dbReference>
<evidence type="ECO:0000259" key="1">
    <source>
        <dbReference type="PROSITE" id="PS50188"/>
    </source>
</evidence>
<dbReference type="AlphaFoldDB" id="S9UX90"/>
<proteinExistence type="predicted"/>
<comment type="caution">
    <text evidence="2">The sequence shown here is derived from an EMBL/GenBank/DDBJ whole genome shotgun (WGS) entry which is preliminary data.</text>
</comment>
<accession>S9UX90</accession>
<dbReference type="OrthoDB" id="5951542at2759"/>
<evidence type="ECO:0000313" key="2">
    <source>
        <dbReference type="EMBL" id="EPY15130.1"/>
    </source>
</evidence>
<keyword evidence="3" id="KW-1185">Reference proteome</keyword>
<evidence type="ECO:0000313" key="3">
    <source>
        <dbReference type="Proteomes" id="UP000015354"/>
    </source>
</evidence>
<dbReference type="Pfam" id="PF00622">
    <property type="entry name" value="SPRY"/>
    <property type="match status" value="1"/>
</dbReference>
<dbReference type="SMART" id="SM00449">
    <property type="entry name" value="SPRY"/>
    <property type="match status" value="1"/>
</dbReference>
<dbReference type="CDD" id="cd11709">
    <property type="entry name" value="SPRY"/>
    <property type="match status" value="1"/>
</dbReference>
<dbReference type="InterPro" id="IPR003877">
    <property type="entry name" value="SPRY_dom"/>
</dbReference>
<name>S9UX90_9TRYP</name>